<keyword evidence="2" id="KW-0808">Transferase</keyword>
<dbReference type="SUPFAM" id="SSF53756">
    <property type="entry name" value="UDP-Glycosyltransferase/glycogen phosphorylase"/>
    <property type="match status" value="1"/>
</dbReference>
<proteinExistence type="predicted"/>
<evidence type="ECO:0000256" key="1">
    <source>
        <dbReference type="ARBA" id="ARBA00022676"/>
    </source>
</evidence>
<dbReference type="EMBL" id="HBGD01002234">
    <property type="protein sequence ID" value="CAD9078629.1"/>
    <property type="molecule type" value="Transcribed_RNA"/>
</dbReference>
<dbReference type="PROSITE" id="PS00375">
    <property type="entry name" value="UDPGT"/>
    <property type="match status" value="1"/>
</dbReference>
<name>A0A7S1PG93_9EUKA</name>
<dbReference type="Gene3D" id="3.40.50.2000">
    <property type="entry name" value="Glycogen Phosphorylase B"/>
    <property type="match status" value="2"/>
</dbReference>
<sequence length="645" mass="72660">MFLSFHHSVVLDCIFNIIFILGVLLRSALRVQVIIIPHPTLTQTITHMPPISRARFLVYSLLVLALLCQFRSVCSNDHPGKFRKSSPGNRDAAATCTRVPTESIADAAHVASQSTYSLKRRTATADTATQTPPPRSILFLMPPTYSHSIGAFYIAKHYCLTRPHVKIDFFWHSKYFEEHDTHCNENQFTYWRYDNESLIDKSMKKAVQSAKWGSFKNMDLTKLMEGVEKIYEYSIDDILQHLETHKYDLIVTHLVNAAALDAAEAQNVPVILMYTPVVLGLGGVGNPLWMPSMSNPLESLIQAQSLRSRVYVLYETIFRLFPFARAMSKRLDTFRRARGLKTRGLSFGLEDKLKLVFSTWGVEYPRSVVPLVQMIGTPFLNAVRDASKLSSDPYRFHLDLLKEDEFCVLVSFGSFVQLNEDFVKPILDGLLAAHEGLHVLFVDRSGMMETNNPRITIRKWIDQRGILSHPKVRVFMTHCGSKGFVEGVLNEKPLIAFPFLGDQPLTAQRAVEKGVAILLQREHATKEHVTEVVQEVLKREEDMKSKLARLKNILSVEDGVVNAARWFDLILDIGDYDHLKPSNEASFIVRHHLDLLVIGLAGVVGVLVGAVLMVLLGLRVKRFLAKGRLLVGGTSSTQAARAKVE</sequence>
<dbReference type="PANTHER" id="PTHR48043:SF145">
    <property type="entry name" value="FI06409P-RELATED"/>
    <property type="match status" value="1"/>
</dbReference>
<dbReference type="AlphaFoldDB" id="A0A7S1PG93"/>
<dbReference type="InterPro" id="IPR035595">
    <property type="entry name" value="UDP_glycos_trans_CS"/>
</dbReference>
<reference evidence="4" key="1">
    <citation type="submission" date="2021-01" db="EMBL/GenBank/DDBJ databases">
        <authorList>
            <person name="Corre E."/>
            <person name="Pelletier E."/>
            <person name="Niang G."/>
            <person name="Scheremetjew M."/>
            <person name="Finn R."/>
            <person name="Kale V."/>
            <person name="Holt S."/>
            <person name="Cochrane G."/>
            <person name="Meng A."/>
            <person name="Brown T."/>
            <person name="Cohen L."/>
        </authorList>
    </citation>
    <scope>NUCLEOTIDE SEQUENCE</scope>
    <source>
        <strain evidence="4">WS</strain>
    </source>
</reference>
<gene>
    <name evidence="4" type="ORF">PCOS0759_LOCUS1861</name>
</gene>
<feature type="transmembrane region" description="Helical" evidence="3">
    <location>
        <begin position="595"/>
        <end position="618"/>
    </location>
</feature>
<evidence type="ECO:0000256" key="3">
    <source>
        <dbReference type="SAM" id="Phobius"/>
    </source>
</evidence>
<dbReference type="InterPro" id="IPR002213">
    <property type="entry name" value="UDP_glucos_trans"/>
</dbReference>
<dbReference type="InterPro" id="IPR050271">
    <property type="entry name" value="UDP-glycosyltransferase"/>
</dbReference>
<protein>
    <recommendedName>
        <fullName evidence="5">UDP-glycosyltransferases domain-containing protein</fullName>
    </recommendedName>
</protein>
<evidence type="ECO:0000256" key="2">
    <source>
        <dbReference type="ARBA" id="ARBA00022679"/>
    </source>
</evidence>
<keyword evidence="1" id="KW-0328">Glycosyltransferase</keyword>
<organism evidence="4">
    <name type="scientific">Percolomonas cosmopolitus</name>
    <dbReference type="NCBI Taxonomy" id="63605"/>
    <lineage>
        <taxon>Eukaryota</taxon>
        <taxon>Discoba</taxon>
        <taxon>Heterolobosea</taxon>
        <taxon>Tetramitia</taxon>
        <taxon>Eutetramitia</taxon>
        <taxon>Percolomonadidae</taxon>
        <taxon>Percolomonas</taxon>
    </lineage>
</organism>
<dbReference type="CDD" id="cd03784">
    <property type="entry name" value="GT1_Gtf-like"/>
    <property type="match status" value="1"/>
</dbReference>
<dbReference type="GO" id="GO:0008194">
    <property type="term" value="F:UDP-glycosyltransferase activity"/>
    <property type="evidence" value="ECO:0007669"/>
    <property type="project" value="InterPro"/>
</dbReference>
<keyword evidence="3" id="KW-0472">Membrane</keyword>
<keyword evidence="3" id="KW-1133">Transmembrane helix</keyword>
<feature type="transmembrane region" description="Helical" evidence="3">
    <location>
        <begin position="6"/>
        <end position="25"/>
    </location>
</feature>
<accession>A0A7S1PG93</accession>
<keyword evidence="3" id="KW-0812">Transmembrane</keyword>
<evidence type="ECO:0008006" key="5">
    <source>
        <dbReference type="Google" id="ProtNLM"/>
    </source>
</evidence>
<dbReference type="PANTHER" id="PTHR48043">
    <property type="entry name" value="EG:EG0003.4 PROTEIN-RELATED"/>
    <property type="match status" value="1"/>
</dbReference>
<evidence type="ECO:0000313" key="4">
    <source>
        <dbReference type="EMBL" id="CAD9078629.1"/>
    </source>
</evidence>
<dbReference type="Pfam" id="PF00201">
    <property type="entry name" value="UDPGT"/>
    <property type="match status" value="1"/>
</dbReference>